<keyword evidence="2" id="KW-1185">Reference proteome</keyword>
<evidence type="ECO:0000313" key="2">
    <source>
        <dbReference type="Proteomes" id="UP000193431"/>
    </source>
</evidence>
<protein>
    <submittedName>
        <fullName evidence="1">Uncharacterized protein</fullName>
    </submittedName>
</protein>
<dbReference type="AlphaFoldDB" id="A0A1W6MJ35"/>
<dbReference type="EMBL" id="CP019344">
    <property type="protein sequence ID" value="ARN77611.1"/>
    <property type="molecule type" value="Genomic_DNA"/>
</dbReference>
<evidence type="ECO:0000313" key="1">
    <source>
        <dbReference type="EMBL" id="ARN77611.1"/>
    </source>
</evidence>
<accession>A0A1W6MJ35</accession>
<sequence length="162" mass="19300">MLSYLYQTVLLLLSLSICTCPPPPRYWQKTTLEEYDYSDNVVLVEVLTVCPEEFYFEARIQKSYKGNLEVNDLIHGQFNVCDNYIHRTGEWLFFGQGLADQNFLTLNDCEISNSLENPFLRFYDPEISFKDHNVKHFRQRQQQYNRQIIDKQIDYLESLSCE</sequence>
<name>A0A1W6MJ35_9FLAO</name>
<dbReference type="Proteomes" id="UP000193431">
    <property type="component" value="Chromosome"/>
</dbReference>
<dbReference type="OrthoDB" id="827860at2"/>
<reference evidence="1 2" key="1">
    <citation type="submission" date="2016-11" db="EMBL/GenBank/DDBJ databases">
        <title>Trade-off between light-utilization and light-protection in marine flavobacteria.</title>
        <authorList>
            <person name="Kumagai Y."/>
        </authorList>
    </citation>
    <scope>NUCLEOTIDE SEQUENCE [LARGE SCALE GENOMIC DNA]</scope>
    <source>
        <strain evidence="1 2">JCM 13191</strain>
    </source>
</reference>
<organism evidence="1 2">
    <name type="scientific">Nonlabens spongiae</name>
    <dbReference type="NCBI Taxonomy" id="331648"/>
    <lineage>
        <taxon>Bacteria</taxon>
        <taxon>Pseudomonadati</taxon>
        <taxon>Bacteroidota</taxon>
        <taxon>Flavobacteriia</taxon>
        <taxon>Flavobacteriales</taxon>
        <taxon>Flavobacteriaceae</taxon>
        <taxon>Nonlabens</taxon>
    </lineage>
</organism>
<dbReference type="RefSeq" id="WP_085766411.1">
    <property type="nucleotide sequence ID" value="NZ_CP019344.1"/>
</dbReference>
<gene>
    <name evidence="1" type="ORF">BST97_06170</name>
</gene>
<proteinExistence type="predicted"/>